<accession>A0A6N6M960</accession>
<gene>
    <name evidence="1" type="ORF">F6U93_11445</name>
</gene>
<comment type="caution">
    <text evidence="1">The sequence shown here is derived from an EMBL/GenBank/DDBJ whole genome shotgun (WGS) entry which is preliminary data.</text>
</comment>
<dbReference type="RefSeq" id="WP_150939923.1">
    <property type="nucleotide sequence ID" value="NZ_WAAT01000050.1"/>
</dbReference>
<evidence type="ECO:0000313" key="2">
    <source>
        <dbReference type="Proteomes" id="UP000441333"/>
    </source>
</evidence>
<proteinExistence type="predicted"/>
<evidence type="ECO:0000313" key="1">
    <source>
        <dbReference type="EMBL" id="KAB1067029.1"/>
    </source>
</evidence>
<name>A0A6N6M960_9FLAO</name>
<keyword evidence="2" id="KW-1185">Reference proteome</keyword>
<dbReference type="Proteomes" id="UP000441333">
    <property type="component" value="Unassembled WGS sequence"/>
</dbReference>
<organism evidence="1 2">
    <name type="scientific">Pseudotamlana haliotis</name>
    <dbReference type="NCBI Taxonomy" id="2614804"/>
    <lineage>
        <taxon>Bacteria</taxon>
        <taxon>Pseudomonadati</taxon>
        <taxon>Bacteroidota</taxon>
        <taxon>Flavobacteriia</taxon>
        <taxon>Flavobacteriales</taxon>
        <taxon>Flavobacteriaceae</taxon>
        <taxon>Pseudotamlana</taxon>
    </lineage>
</organism>
<dbReference type="AlphaFoldDB" id="A0A6N6M960"/>
<reference evidence="1 2" key="1">
    <citation type="submission" date="2019-09" db="EMBL/GenBank/DDBJ databases">
        <authorList>
            <person name="Cao W.R."/>
        </authorList>
    </citation>
    <scope>NUCLEOTIDE SEQUENCE [LARGE SCALE GENOMIC DNA]</scope>
    <source>
        <strain evidence="1 2">B1N29</strain>
    </source>
</reference>
<dbReference type="EMBL" id="WAAT01000050">
    <property type="protein sequence ID" value="KAB1067029.1"/>
    <property type="molecule type" value="Genomic_DNA"/>
</dbReference>
<evidence type="ECO:0008006" key="3">
    <source>
        <dbReference type="Google" id="ProtNLM"/>
    </source>
</evidence>
<protein>
    <recommendedName>
        <fullName evidence="3">Nucleotide-diphospho-sugar transferase domain-containing protein</fullName>
    </recommendedName>
</protein>
<sequence>MNKSKIAILTTVANFDLYKITSKLFPNDIKKYVIDGSNGMHGIHSLIYMFDKLSKKDIDWLILADEDVIFKNNNLIFSLIDKMEADQFTACGVRDGGVVKHRTYNPHMVNTFFTVLNFREIIKIWDKQKVLKNQYLLPLEFNIDNAELRGVFDIDSLYEPYYCFFLWLKRKGKSFLYLESKMLDDNISNVILFSNQEVAYHTWYARSYNKNEKHTNRINGVFNTLGIDFNIDTNDLDLNITIFKDRFFYTRMKILKIITKIQRKINLNKV</sequence>